<dbReference type="HOGENOM" id="CLU_017039_1_0_0"/>
<dbReference type="InterPro" id="IPR054572">
    <property type="entry name" value="TBP-TOTE"/>
</dbReference>
<dbReference type="STRING" id="381764.Fnod_0683"/>
<dbReference type="Pfam" id="PF00075">
    <property type="entry name" value="RNase_H"/>
    <property type="match status" value="1"/>
</dbReference>
<dbReference type="InterPro" id="IPR012337">
    <property type="entry name" value="RNaseH-like_sf"/>
</dbReference>
<dbReference type="SUPFAM" id="SSF52540">
    <property type="entry name" value="P-loop containing nucleoside triphosphate hydrolases"/>
    <property type="match status" value="1"/>
</dbReference>
<dbReference type="InterPro" id="IPR027785">
    <property type="entry name" value="UvrD-like_helicase_C"/>
</dbReference>
<proteinExistence type="predicted"/>
<gene>
    <name evidence="2" type="ordered locus">Fnod_0683</name>
</gene>
<dbReference type="InterPro" id="IPR036397">
    <property type="entry name" value="RNaseH_sf"/>
</dbReference>
<dbReference type="KEGG" id="fno:Fnod_0683"/>
<dbReference type="eggNOG" id="COG0507">
    <property type="taxonomic scope" value="Bacteria"/>
</dbReference>
<dbReference type="PROSITE" id="PS50879">
    <property type="entry name" value="RNASE_H_1"/>
    <property type="match status" value="1"/>
</dbReference>
<protein>
    <submittedName>
        <fullName evidence="2">Ribonuclease H</fullName>
    </submittedName>
</protein>
<keyword evidence="3" id="KW-1185">Reference proteome</keyword>
<dbReference type="GO" id="GO:0004523">
    <property type="term" value="F:RNA-DNA hybrid ribonuclease activity"/>
    <property type="evidence" value="ECO:0007669"/>
    <property type="project" value="InterPro"/>
</dbReference>
<dbReference type="eggNOG" id="COG0328">
    <property type="taxonomic scope" value="Bacteria"/>
</dbReference>
<dbReference type="EMBL" id="CP000771">
    <property type="protein sequence ID" value="ABS60538.1"/>
    <property type="molecule type" value="Genomic_DNA"/>
</dbReference>
<dbReference type="GO" id="GO:0003676">
    <property type="term" value="F:nucleic acid binding"/>
    <property type="evidence" value="ECO:0007669"/>
    <property type="project" value="InterPro"/>
</dbReference>
<dbReference type="CDD" id="cd18809">
    <property type="entry name" value="SF1_C_RecD"/>
    <property type="match status" value="1"/>
</dbReference>
<dbReference type="Gene3D" id="3.30.420.10">
    <property type="entry name" value="Ribonuclease H-like superfamily/Ribonuclease H"/>
    <property type="match status" value="1"/>
</dbReference>
<evidence type="ECO:0000313" key="2">
    <source>
        <dbReference type="EMBL" id="ABS60538.1"/>
    </source>
</evidence>
<dbReference type="CDD" id="cd09277">
    <property type="entry name" value="RNase_HI_bacteria_like"/>
    <property type="match status" value="1"/>
</dbReference>
<evidence type="ECO:0000259" key="1">
    <source>
        <dbReference type="PROSITE" id="PS50879"/>
    </source>
</evidence>
<dbReference type="Gene3D" id="3.40.50.300">
    <property type="entry name" value="P-loop containing nucleotide triphosphate hydrolases"/>
    <property type="match status" value="2"/>
</dbReference>
<reference evidence="2 3" key="2">
    <citation type="journal article" date="2009" name="Proc. Natl. Acad. Sci. U.S.A.">
        <title>On the chimeric nature, thermophilic origin, and phylogenetic placement of the Thermotogales.</title>
        <authorList>
            <person name="Zhaxybayeva O."/>
            <person name="Swithers K.S."/>
            <person name="Lapierre P."/>
            <person name="Fournier G.P."/>
            <person name="Bickhart D.M."/>
            <person name="DeBoy R.T."/>
            <person name="Nelson K.E."/>
            <person name="Nesbo C.L."/>
            <person name="Doolittle W.F."/>
            <person name="Gogarten J.P."/>
            <person name="Noll K.M."/>
        </authorList>
    </citation>
    <scope>NUCLEOTIDE SEQUENCE [LARGE SCALE GENOMIC DNA]</scope>
    <source>
        <strain evidence="3">ATCC 35602 / DSM 5306 / Rt17-B1</strain>
    </source>
</reference>
<accession>A7HKV5</accession>
<dbReference type="InterPro" id="IPR002156">
    <property type="entry name" value="RNaseH_domain"/>
</dbReference>
<dbReference type="PANTHER" id="PTHR47642">
    <property type="entry name" value="ATP-DEPENDENT DNA HELICASE"/>
    <property type="match status" value="1"/>
</dbReference>
<dbReference type="OrthoDB" id="9811552at2"/>
<sequence length="754" mass="88207">MFLNFLQQYNLTKDQIHAAKKLEDFIYDYLDFLIIQGSAGTGKTFLISQYVRYLFEKGKSFVILAPTGRAAKILHEKSGFETKTIHSEIYSFSHEKVDLESEIIKVYFCLKKPQRDNTIFIVDESSMISDNKQSDEELVFGSGKLLSDFIEYVKSGENNKIIFFGDEYQLPPTNSAFSPALDVKTLQENFHLKGEKIFLNEVVRQRTQSKILNNANTIKKHIDDENYLTLKFEYDGDEFVKTHDFIKEYNYSNPGEDIIIVSTNKKALEYNMEIRKKLGFQSQIEVGDILLNTKNVYCKDKVVFNGEFFKVEKVINYEGKDAFVGRKKYVLEFYDLELKNINSGEIIESKVFLNSLFSETADIDSDLKKALFSFCIDDMHKKTGLSQKSITQNLSKYLQDNPYLNALHVKYGYAITAHKSQGGEWDRAFIDPYYYNSTKTKEYFRWLYTSITRAKKKVYIKDLPIKIFSFNKLKIQNDFTLREKINISYNLNFNNEMLRELYTAFESIISKHSFNVLGIEHLQYQEVYYIKSGNHYLKVQLYYDKNYEPTSLKILETTNNEQALKMLSIINSEVQNSNNFNIDKNNKINSISISRCMKKTLENECVKIYIDGSYDESTKKIGAGFVVVKESNEEKIETYWRGFSNPEHVKHRNVAGEIYAALLAFEYAKNENLKCIEINYDYEGIEKWALGLWKTNTSLTKLYKEKYDYYSTFFRIKFNKVKAHTGEKYNEIADNLAKKAVNEEKYHVKYEIDL</sequence>
<dbReference type="SUPFAM" id="SSF53098">
    <property type="entry name" value="Ribonuclease H-like"/>
    <property type="match status" value="1"/>
</dbReference>
<feature type="domain" description="RNase H type-1" evidence="1">
    <location>
        <begin position="602"/>
        <end position="742"/>
    </location>
</feature>
<evidence type="ECO:0000313" key="3">
    <source>
        <dbReference type="Proteomes" id="UP000002415"/>
    </source>
</evidence>
<dbReference type="Pfam" id="PF22721">
    <property type="entry name" value="TBP-TOTE"/>
    <property type="match status" value="1"/>
</dbReference>
<name>A7HKV5_FERNB</name>
<dbReference type="AlphaFoldDB" id="A7HKV5"/>
<dbReference type="Pfam" id="PF13538">
    <property type="entry name" value="UvrD_C_2"/>
    <property type="match status" value="1"/>
</dbReference>
<dbReference type="InterPro" id="IPR051055">
    <property type="entry name" value="PIF1_helicase"/>
</dbReference>
<dbReference type="InterPro" id="IPR027417">
    <property type="entry name" value="P-loop_NTPase"/>
</dbReference>
<dbReference type="Proteomes" id="UP000002415">
    <property type="component" value="Chromosome"/>
</dbReference>
<organism evidence="2 3">
    <name type="scientific">Fervidobacterium nodosum (strain ATCC 35602 / DSM 5306 / Rt17-B1)</name>
    <dbReference type="NCBI Taxonomy" id="381764"/>
    <lineage>
        <taxon>Bacteria</taxon>
        <taxon>Thermotogati</taxon>
        <taxon>Thermotogota</taxon>
        <taxon>Thermotogae</taxon>
        <taxon>Thermotogales</taxon>
        <taxon>Fervidobacteriaceae</taxon>
        <taxon>Fervidobacterium</taxon>
    </lineage>
</organism>
<dbReference type="Pfam" id="PF13604">
    <property type="entry name" value="AAA_30"/>
    <property type="match status" value="1"/>
</dbReference>
<reference evidence="2 3" key="1">
    <citation type="submission" date="2007-07" db="EMBL/GenBank/DDBJ databases">
        <title>Complete sequence of Fervidobacterium nodosum Rt17-B1.</title>
        <authorList>
            <consortium name="US DOE Joint Genome Institute"/>
            <person name="Copeland A."/>
            <person name="Lucas S."/>
            <person name="Lapidus A."/>
            <person name="Barry K."/>
            <person name="Glavina del Rio T."/>
            <person name="Dalin E."/>
            <person name="Tice H."/>
            <person name="Pitluck S."/>
            <person name="Saunders E."/>
            <person name="Brettin T."/>
            <person name="Bruce D."/>
            <person name="Detter J.C."/>
            <person name="Han C."/>
            <person name="Schmutz J."/>
            <person name="Larimer F."/>
            <person name="Land M."/>
            <person name="Hauser L."/>
            <person name="Kyrpides N."/>
            <person name="Mikhailova N."/>
            <person name="Nelson K."/>
            <person name="Gogarten J.P."/>
            <person name="Noll K."/>
            <person name="Richardson P."/>
        </authorList>
    </citation>
    <scope>NUCLEOTIDE SEQUENCE [LARGE SCALE GENOMIC DNA]</scope>
    <source>
        <strain evidence="3">ATCC 35602 / DSM 5306 / Rt17-B1</strain>
    </source>
</reference>
<dbReference type="RefSeq" id="WP_011993857.1">
    <property type="nucleotide sequence ID" value="NC_009718.1"/>
</dbReference>